<gene>
    <name evidence="2" type="ORF">PVAP13_3NG237380</name>
</gene>
<dbReference type="AlphaFoldDB" id="A0A8T0U2K3"/>
<dbReference type="EMBL" id="CM029042">
    <property type="protein sequence ID" value="KAG2615246.1"/>
    <property type="molecule type" value="Genomic_DNA"/>
</dbReference>
<accession>A0A8T0U2K3</accession>
<sequence>MAGGCHPEPTLVGGYSSVRRIEPPPARLLDDNGPRESWPPLRIETRYPRISDSPPPPCPKTASGRDGVGRGGCGPPVPQAPPISGWTRCSTSVSSAAGVKGRRLVGATASRRRRSTSPRPSGGAVAA</sequence>
<proteinExistence type="predicted"/>
<keyword evidence="3" id="KW-1185">Reference proteome</keyword>
<organism evidence="2 3">
    <name type="scientific">Panicum virgatum</name>
    <name type="common">Blackwell switchgrass</name>
    <dbReference type="NCBI Taxonomy" id="38727"/>
    <lineage>
        <taxon>Eukaryota</taxon>
        <taxon>Viridiplantae</taxon>
        <taxon>Streptophyta</taxon>
        <taxon>Embryophyta</taxon>
        <taxon>Tracheophyta</taxon>
        <taxon>Spermatophyta</taxon>
        <taxon>Magnoliopsida</taxon>
        <taxon>Liliopsida</taxon>
        <taxon>Poales</taxon>
        <taxon>Poaceae</taxon>
        <taxon>PACMAD clade</taxon>
        <taxon>Panicoideae</taxon>
        <taxon>Panicodae</taxon>
        <taxon>Paniceae</taxon>
        <taxon>Panicinae</taxon>
        <taxon>Panicum</taxon>
        <taxon>Panicum sect. Hiantes</taxon>
    </lineage>
</organism>
<evidence type="ECO:0000313" key="2">
    <source>
        <dbReference type="EMBL" id="KAG2615246.1"/>
    </source>
</evidence>
<feature type="compositionally biased region" description="Low complexity" evidence="1">
    <location>
        <begin position="117"/>
        <end position="127"/>
    </location>
</feature>
<protein>
    <submittedName>
        <fullName evidence="2">Uncharacterized protein</fullName>
    </submittedName>
</protein>
<reference evidence="2" key="1">
    <citation type="submission" date="2020-05" db="EMBL/GenBank/DDBJ databases">
        <title>WGS assembly of Panicum virgatum.</title>
        <authorList>
            <person name="Lovell J.T."/>
            <person name="Jenkins J."/>
            <person name="Shu S."/>
            <person name="Juenger T.E."/>
            <person name="Schmutz J."/>
        </authorList>
    </citation>
    <scope>NUCLEOTIDE SEQUENCE</scope>
    <source>
        <strain evidence="2">AP13</strain>
    </source>
</reference>
<evidence type="ECO:0000256" key="1">
    <source>
        <dbReference type="SAM" id="MobiDB-lite"/>
    </source>
</evidence>
<dbReference type="Proteomes" id="UP000823388">
    <property type="component" value="Chromosome 3N"/>
</dbReference>
<evidence type="ECO:0000313" key="3">
    <source>
        <dbReference type="Proteomes" id="UP000823388"/>
    </source>
</evidence>
<comment type="caution">
    <text evidence="2">The sequence shown here is derived from an EMBL/GenBank/DDBJ whole genome shotgun (WGS) entry which is preliminary data.</text>
</comment>
<name>A0A8T0U2K3_PANVG</name>
<feature type="region of interest" description="Disordered" evidence="1">
    <location>
        <begin position="1"/>
        <end position="127"/>
    </location>
</feature>